<comment type="similarity">
    <text evidence="2">Belongs to the SAP domain-containing ribonucleoprotein family.</text>
</comment>
<feature type="compositionally biased region" description="Basic and acidic residues" evidence="3">
    <location>
        <begin position="265"/>
        <end position="276"/>
    </location>
</feature>
<dbReference type="SUPFAM" id="SSF68906">
    <property type="entry name" value="SAP domain"/>
    <property type="match status" value="1"/>
</dbReference>
<keyword evidence="6" id="KW-1185">Reference proteome</keyword>
<dbReference type="OMA" id="WSEKDNA"/>
<dbReference type="VEuPathDB" id="FungiDB:PV10_07556"/>
<dbReference type="RefSeq" id="XP_016221801.1">
    <property type="nucleotide sequence ID" value="XM_016372469.1"/>
</dbReference>
<feature type="domain" description="SAP" evidence="4">
    <location>
        <begin position="4"/>
        <end position="38"/>
    </location>
</feature>
<feature type="compositionally biased region" description="Basic residues" evidence="3">
    <location>
        <begin position="56"/>
        <end position="65"/>
    </location>
</feature>
<dbReference type="GO" id="GO:0005634">
    <property type="term" value="C:nucleus"/>
    <property type="evidence" value="ECO:0007669"/>
    <property type="project" value="TreeGrafter"/>
</dbReference>
<dbReference type="EMBL" id="KN847524">
    <property type="protein sequence ID" value="KIV90227.1"/>
    <property type="molecule type" value="Genomic_DNA"/>
</dbReference>
<feature type="region of interest" description="Disordered" evidence="3">
    <location>
        <begin position="157"/>
        <end position="306"/>
    </location>
</feature>
<feature type="compositionally biased region" description="Low complexity" evidence="3">
    <location>
        <begin position="83"/>
        <end position="96"/>
    </location>
</feature>
<protein>
    <recommendedName>
        <fullName evidence="4">SAP domain-containing protein</fullName>
    </recommendedName>
</protein>
<name>A0A0D1Z5W2_EXOME</name>
<dbReference type="STRING" id="212818.A0A0D1Z5W2"/>
<dbReference type="InterPro" id="IPR040746">
    <property type="entry name" value="THO1_MOS11_C"/>
</dbReference>
<gene>
    <name evidence="5" type="ORF">PV10_07556</name>
</gene>
<evidence type="ECO:0000259" key="4">
    <source>
        <dbReference type="PROSITE" id="PS50800"/>
    </source>
</evidence>
<feature type="compositionally biased region" description="Gly residues" evidence="3">
    <location>
        <begin position="246"/>
        <end position="264"/>
    </location>
</feature>
<dbReference type="InterPro" id="IPR036361">
    <property type="entry name" value="SAP_dom_sf"/>
</dbReference>
<evidence type="ECO:0000313" key="6">
    <source>
        <dbReference type="Proteomes" id="UP000054302"/>
    </source>
</evidence>
<evidence type="ECO:0000256" key="3">
    <source>
        <dbReference type="SAM" id="MobiDB-lite"/>
    </source>
</evidence>
<keyword evidence="1" id="KW-0597">Phosphoprotein</keyword>
<dbReference type="SMART" id="SM00513">
    <property type="entry name" value="SAP"/>
    <property type="match status" value="1"/>
</dbReference>
<dbReference type="GeneID" id="27325401"/>
<feature type="compositionally biased region" description="Low complexity" evidence="3">
    <location>
        <begin position="104"/>
        <end position="140"/>
    </location>
</feature>
<dbReference type="InterPro" id="IPR003034">
    <property type="entry name" value="SAP_dom"/>
</dbReference>
<evidence type="ECO:0000256" key="1">
    <source>
        <dbReference type="ARBA" id="ARBA00022553"/>
    </source>
</evidence>
<dbReference type="AlphaFoldDB" id="A0A0D1Z5W2"/>
<dbReference type="PANTHER" id="PTHR46551">
    <property type="entry name" value="SAP DOMAIN-CONTAINING RIBONUCLEOPROTEIN"/>
    <property type="match status" value="1"/>
</dbReference>
<accession>A0A0D1Z5W2</accession>
<dbReference type="Pfam" id="PF02037">
    <property type="entry name" value="SAP"/>
    <property type="match status" value="1"/>
</dbReference>
<dbReference type="Gene3D" id="1.10.720.30">
    <property type="entry name" value="SAP domain"/>
    <property type="match status" value="1"/>
</dbReference>
<proteinExistence type="inferred from homology"/>
<sequence>MVDYAKKTVAELTEILKSRNLSHTGKKAELVARLNEADKEVEEPGESGSTSIFRPKCAKNARHYPRPYAAPNPKNHRDDPRLTTPTTLTAPAAEEPAAPPAPEAPVETTAPSTQPTTTETEAAPASAPAAPIPAEESLPANTDSALASGVTYALNLPSSEVDAELAKRKARAERFGTVNGDSENKEADDEAQKALQRAKRFGTGAQSLGKLDEALPLERERGSRKRGRTEGGGGEDGGLRKNFRHQGGGGGRGRFRGGGGGGGRNGRDKSQRRQGERPTGVVKSPPAYTSEADRAAAEARKKKFGS</sequence>
<organism evidence="5 6">
    <name type="scientific">Exophiala mesophila</name>
    <name type="common">Black yeast-like fungus</name>
    <dbReference type="NCBI Taxonomy" id="212818"/>
    <lineage>
        <taxon>Eukaryota</taxon>
        <taxon>Fungi</taxon>
        <taxon>Dikarya</taxon>
        <taxon>Ascomycota</taxon>
        <taxon>Pezizomycotina</taxon>
        <taxon>Eurotiomycetes</taxon>
        <taxon>Chaetothyriomycetidae</taxon>
        <taxon>Chaetothyriales</taxon>
        <taxon>Herpotrichiellaceae</taxon>
        <taxon>Exophiala</taxon>
    </lineage>
</organism>
<dbReference type="Proteomes" id="UP000054302">
    <property type="component" value="Unassembled WGS sequence"/>
</dbReference>
<evidence type="ECO:0000256" key="2">
    <source>
        <dbReference type="ARBA" id="ARBA00046328"/>
    </source>
</evidence>
<evidence type="ECO:0000313" key="5">
    <source>
        <dbReference type="EMBL" id="KIV90227.1"/>
    </source>
</evidence>
<dbReference type="GO" id="GO:0016973">
    <property type="term" value="P:poly(A)+ mRNA export from nucleus"/>
    <property type="evidence" value="ECO:0007669"/>
    <property type="project" value="TreeGrafter"/>
</dbReference>
<dbReference type="InterPro" id="IPR052240">
    <property type="entry name" value="SAP_domain_ribonucleoprotein"/>
</dbReference>
<dbReference type="OrthoDB" id="445357at2759"/>
<dbReference type="Pfam" id="PF18592">
    <property type="entry name" value="Tho1_MOS11_C"/>
    <property type="match status" value="1"/>
</dbReference>
<dbReference type="PANTHER" id="PTHR46551:SF1">
    <property type="entry name" value="SAP DOMAIN-CONTAINING RIBONUCLEOPROTEIN"/>
    <property type="match status" value="1"/>
</dbReference>
<feature type="region of interest" description="Disordered" evidence="3">
    <location>
        <begin position="36"/>
        <end position="143"/>
    </location>
</feature>
<dbReference type="PROSITE" id="PS50800">
    <property type="entry name" value="SAP"/>
    <property type="match status" value="1"/>
</dbReference>
<feature type="compositionally biased region" description="Basic and acidic residues" evidence="3">
    <location>
        <begin position="210"/>
        <end position="221"/>
    </location>
</feature>
<reference evidence="5 6" key="1">
    <citation type="submission" date="2015-01" db="EMBL/GenBank/DDBJ databases">
        <title>The Genome Sequence of Exophiala mesophila CBS40295.</title>
        <authorList>
            <consortium name="The Broad Institute Genomics Platform"/>
            <person name="Cuomo C."/>
            <person name="de Hoog S."/>
            <person name="Gorbushina A."/>
            <person name="Stielow B."/>
            <person name="Teixiera M."/>
            <person name="Abouelleil A."/>
            <person name="Chapman S.B."/>
            <person name="Priest M."/>
            <person name="Young S.K."/>
            <person name="Wortman J."/>
            <person name="Nusbaum C."/>
            <person name="Birren B."/>
        </authorList>
    </citation>
    <scope>NUCLEOTIDE SEQUENCE [LARGE SCALE GENOMIC DNA]</scope>
    <source>
        <strain evidence="5 6">CBS 40295</strain>
    </source>
</reference>